<dbReference type="InterPro" id="IPR004568">
    <property type="entry name" value="Ppantetheine-prot_Trfase_dom"/>
</dbReference>
<evidence type="ECO:0000313" key="10">
    <source>
        <dbReference type="EMBL" id="XBJ30180.1"/>
    </source>
</evidence>
<feature type="binding site" evidence="8">
    <location>
        <position position="6"/>
    </location>
    <ligand>
        <name>Mg(2+)</name>
        <dbReference type="ChEBI" id="CHEBI:18420"/>
    </ligand>
</feature>
<dbReference type="InterPro" id="IPR037143">
    <property type="entry name" value="4-PPantetheinyl_Trfase_dom_sf"/>
</dbReference>
<dbReference type="InterPro" id="IPR008278">
    <property type="entry name" value="4-PPantetheinyl_Trfase_dom"/>
</dbReference>
<comment type="function">
    <text evidence="8">Transfers the 4'-phosphopantetheine moiety from coenzyme A to a Ser of acyl-carrier-protein.</text>
</comment>
<dbReference type="GO" id="GO:0008897">
    <property type="term" value="F:holo-[acyl-carrier-protein] synthase activity"/>
    <property type="evidence" value="ECO:0007669"/>
    <property type="project" value="UniProtKB-UniRule"/>
</dbReference>
<keyword evidence="4 8" id="KW-0276">Fatty acid metabolism</keyword>
<keyword evidence="6 8" id="KW-0443">Lipid metabolism</keyword>
<dbReference type="GO" id="GO:0000287">
    <property type="term" value="F:magnesium ion binding"/>
    <property type="evidence" value="ECO:0007669"/>
    <property type="project" value="UniProtKB-UniRule"/>
</dbReference>
<reference evidence="10" key="1">
    <citation type="submission" date="2024-05" db="EMBL/GenBank/DDBJ databases">
        <title>Campylobacter coli isolated from environmental waters in Slovenia.</title>
        <authorList>
            <person name="Zautner A.E."/>
            <person name="Bunk B."/>
            <person name="Riedel T."/>
            <person name="Sproeer C."/>
        </authorList>
    </citation>
    <scope>NUCLEOTIDE SEQUENCE</scope>
    <source>
        <strain evidence="10">CCS1377</strain>
    </source>
</reference>
<feature type="domain" description="4'-phosphopantetheinyl transferase" evidence="9">
    <location>
        <begin position="3"/>
        <end position="111"/>
    </location>
</feature>
<organism evidence="10">
    <name type="scientific">Campylobacter sp. CCS1377</name>
    <dbReference type="NCBI Taxonomy" id="3158229"/>
    <lineage>
        <taxon>Bacteria</taxon>
        <taxon>Pseudomonadati</taxon>
        <taxon>Campylobacterota</taxon>
        <taxon>Epsilonproteobacteria</taxon>
        <taxon>Campylobacterales</taxon>
        <taxon>Campylobacteraceae</taxon>
        <taxon>Campylobacter</taxon>
    </lineage>
</organism>
<evidence type="ECO:0000256" key="3">
    <source>
        <dbReference type="ARBA" id="ARBA00022723"/>
    </source>
</evidence>
<evidence type="ECO:0000256" key="7">
    <source>
        <dbReference type="ARBA" id="ARBA00023160"/>
    </source>
</evidence>
<evidence type="ECO:0000256" key="1">
    <source>
        <dbReference type="ARBA" id="ARBA00022516"/>
    </source>
</evidence>
<comment type="catalytic activity">
    <reaction evidence="8">
        <text>apo-[ACP] + CoA = holo-[ACP] + adenosine 3',5'-bisphosphate + H(+)</text>
        <dbReference type="Rhea" id="RHEA:12068"/>
        <dbReference type="Rhea" id="RHEA-COMP:9685"/>
        <dbReference type="Rhea" id="RHEA-COMP:9690"/>
        <dbReference type="ChEBI" id="CHEBI:15378"/>
        <dbReference type="ChEBI" id="CHEBI:29999"/>
        <dbReference type="ChEBI" id="CHEBI:57287"/>
        <dbReference type="ChEBI" id="CHEBI:58343"/>
        <dbReference type="ChEBI" id="CHEBI:64479"/>
        <dbReference type="EC" id="2.7.8.7"/>
    </reaction>
</comment>
<accession>A0AAU7E9G4</accession>
<evidence type="ECO:0000256" key="6">
    <source>
        <dbReference type="ARBA" id="ARBA00023098"/>
    </source>
</evidence>
<keyword evidence="1 8" id="KW-0444">Lipid biosynthesis</keyword>
<sequence length="118" mass="12967">MKIGCDIVAISRMEKIYQKHNVNFLNKFLNSKEQILIKNPATLAGFWAAKEAASKALGVGISKECGFFDLEISKDFKNAPYFNFSSKLLNSFKINSASLSISHDGGFAIAVVVMDLEA</sequence>
<evidence type="ECO:0000259" key="9">
    <source>
        <dbReference type="Pfam" id="PF01648"/>
    </source>
</evidence>
<dbReference type="HAMAP" id="MF_00101">
    <property type="entry name" value="AcpS"/>
    <property type="match status" value="1"/>
</dbReference>
<comment type="subcellular location">
    <subcellularLocation>
        <location evidence="8">Cytoplasm</location>
    </subcellularLocation>
</comment>
<dbReference type="NCBIfam" id="TIGR00516">
    <property type="entry name" value="acpS"/>
    <property type="match status" value="1"/>
</dbReference>
<keyword evidence="8" id="KW-0963">Cytoplasm</keyword>
<dbReference type="Pfam" id="PF01648">
    <property type="entry name" value="ACPS"/>
    <property type="match status" value="1"/>
</dbReference>
<feature type="binding site" evidence="8">
    <location>
        <position position="51"/>
    </location>
    <ligand>
        <name>Mg(2+)</name>
        <dbReference type="ChEBI" id="CHEBI:18420"/>
    </ligand>
</feature>
<dbReference type="RefSeq" id="WP_348519160.1">
    <property type="nucleotide sequence ID" value="NZ_CP155620.1"/>
</dbReference>
<name>A0AAU7E9G4_9BACT</name>
<keyword evidence="3 8" id="KW-0479">Metal-binding</keyword>
<gene>
    <name evidence="8 10" type="primary">acpS</name>
    <name evidence="10" type="ORF">AAH949_09270</name>
</gene>
<keyword evidence="5 8" id="KW-0460">Magnesium</keyword>
<protein>
    <recommendedName>
        <fullName evidence="8">Holo-[acyl-carrier-protein] synthase</fullName>
        <shortName evidence="8">Holo-ACP synthase</shortName>
        <ecNumber evidence="8">2.7.8.7</ecNumber>
    </recommendedName>
    <alternativeName>
        <fullName evidence="8">4'-phosphopantetheinyl transferase AcpS</fullName>
    </alternativeName>
</protein>
<dbReference type="EMBL" id="CP155620">
    <property type="protein sequence ID" value="XBJ30180.1"/>
    <property type="molecule type" value="Genomic_DNA"/>
</dbReference>
<evidence type="ECO:0000256" key="5">
    <source>
        <dbReference type="ARBA" id="ARBA00022842"/>
    </source>
</evidence>
<comment type="similarity">
    <text evidence="8">Belongs to the P-Pant transferase superfamily. AcpS family.</text>
</comment>
<dbReference type="InterPro" id="IPR002582">
    <property type="entry name" value="ACPS"/>
</dbReference>
<keyword evidence="2 8" id="KW-0808">Transferase</keyword>
<comment type="cofactor">
    <cofactor evidence="8">
        <name>Mg(2+)</name>
        <dbReference type="ChEBI" id="CHEBI:18420"/>
    </cofactor>
</comment>
<dbReference type="GO" id="GO:0005737">
    <property type="term" value="C:cytoplasm"/>
    <property type="evidence" value="ECO:0007669"/>
    <property type="project" value="UniProtKB-SubCell"/>
</dbReference>
<dbReference type="Gene3D" id="3.90.470.20">
    <property type="entry name" value="4'-phosphopantetheinyl transferase domain"/>
    <property type="match status" value="1"/>
</dbReference>
<keyword evidence="7 8" id="KW-0275">Fatty acid biosynthesis</keyword>
<dbReference type="GO" id="GO:0006633">
    <property type="term" value="P:fatty acid biosynthetic process"/>
    <property type="evidence" value="ECO:0007669"/>
    <property type="project" value="UniProtKB-UniRule"/>
</dbReference>
<dbReference type="EC" id="2.7.8.7" evidence="8"/>
<dbReference type="SUPFAM" id="SSF56214">
    <property type="entry name" value="4'-phosphopantetheinyl transferase"/>
    <property type="match status" value="1"/>
</dbReference>
<dbReference type="AlphaFoldDB" id="A0AAU7E9G4"/>
<proteinExistence type="inferred from homology"/>
<evidence type="ECO:0000256" key="8">
    <source>
        <dbReference type="HAMAP-Rule" id="MF_00101"/>
    </source>
</evidence>
<evidence type="ECO:0000256" key="2">
    <source>
        <dbReference type="ARBA" id="ARBA00022679"/>
    </source>
</evidence>
<dbReference type="NCBIfam" id="TIGR00556">
    <property type="entry name" value="pantethn_trn"/>
    <property type="match status" value="1"/>
</dbReference>
<evidence type="ECO:0000256" key="4">
    <source>
        <dbReference type="ARBA" id="ARBA00022832"/>
    </source>
</evidence>